<keyword evidence="3" id="KW-1185">Reference proteome</keyword>
<reference evidence="2 3" key="1">
    <citation type="submission" date="2019-03" db="EMBL/GenBank/DDBJ databases">
        <title>Draft genome sequences of novel Actinobacteria.</title>
        <authorList>
            <person name="Sahin N."/>
            <person name="Ay H."/>
            <person name="Saygin H."/>
        </authorList>
    </citation>
    <scope>NUCLEOTIDE SEQUENCE [LARGE SCALE GENOMIC DNA]</scope>
    <source>
        <strain evidence="2 3">KC712</strain>
    </source>
</reference>
<gene>
    <name evidence="2" type="ORF">E1294_48070</name>
</gene>
<dbReference type="CDD" id="cd00161">
    <property type="entry name" value="beta-trefoil_Ricin-like"/>
    <property type="match status" value="1"/>
</dbReference>
<dbReference type="Gene3D" id="2.80.10.50">
    <property type="match status" value="1"/>
</dbReference>
<dbReference type="Pfam" id="PF00652">
    <property type="entry name" value="Ricin_B_lectin"/>
    <property type="match status" value="1"/>
</dbReference>
<protein>
    <recommendedName>
        <fullName evidence="1">Ricin B lectin domain-containing protein</fullName>
    </recommendedName>
</protein>
<dbReference type="OrthoDB" id="3645604at2"/>
<accession>A0A4R4VRA6</accession>
<dbReference type="InterPro" id="IPR000772">
    <property type="entry name" value="Ricin_B_lectin"/>
</dbReference>
<dbReference type="SMART" id="SM00458">
    <property type="entry name" value="RICIN"/>
    <property type="match status" value="1"/>
</dbReference>
<evidence type="ECO:0000259" key="1">
    <source>
        <dbReference type="SMART" id="SM00458"/>
    </source>
</evidence>
<feature type="domain" description="Ricin B lectin" evidence="1">
    <location>
        <begin position="188"/>
        <end position="317"/>
    </location>
</feature>
<dbReference type="AlphaFoldDB" id="A0A4R4VRA6"/>
<dbReference type="PROSITE" id="PS50231">
    <property type="entry name" value="RICIN_B_LECTIN"/>
    <property type="match status" value="1"/>
</dbReference>
<dbReference type="RefSeq" id="WP_132518844.1">
    <property type="nucleotide sequence ID" value="NZ_SMKP01000261.1"/>
</dbReference>
<dbReference type="EMBL" id="SMKP01000261">
    <property type="protein sequence ID" value="TDD07721.1"/>
    <property type="molecule type" value="Genomic_DNA"/>
</dbReference>
<proteinExistence type="predicted"/>
<dbReference type="SUPFAM" id="SSF50370">
    <property type="entry name" value="Ricin B-like lectins"/>
    <property type="match status" value="1"/>
</dbReference>
<evidence type="ECO:0000313" key="2">
    <source>
        <dbReference type="EMBL" id="TDD07721.1"/>
    </source>
</evidence>
<dbReference type="Proteomes" id="UP000294543">
    <property type="component" value="Unassembled WGS sequence"/>
</dbReference>
<dbReference type="InterPro" id="IPR035992">
    <property type="entry name" value="Ricin_B-like_lectins"/>
</dbReference>
<sequence length="318" mass="35101">MKYCPESETDFDASAGYFLDQISHARADIFPASPTKFSASVPQQSRADSGRLPGITCRPGRAPISVILRRAQANSQMSAPAWPVNSQDLGILDHCPVNVRIPPWTTGHSGWILLIGLVRGARMRSGFRRAEWRRCDRGLQPTVAIQAPFTCPGEKMLRKLFACVAAMAAMLLWATPAEAHQASSALASQVIRNKSSRLCLVARGTHGAPIVQTTCDDHFADQKWILRHPWGTSDSRIQIVNVHKNLCLVARGATESDVTLANCNATWADQIWISRGWAHVDYERFTNVNSGLCLAARAGQRAIQTRCGSWGDQLWFPW</sequence>
<evidence type="ECO:0000313" key="3">
    <source>
        <dbReference type="Proteomes" id="UP000294543"/>
    </source>
</evidence>
<comment type="caution">
    <text evidence="2">The sequence shown here is derived from an EMBL/GenBank/DDBJ whole genome shotgun (WGS) entry which is preliminary data.</text>
</comment>
<organism evidence="2 3">
    <name type="scientific">Nonomuraea diastatica</name>
    <dbReference type="NCBI Taxonomy" id="1848329"/>
    <lineage>
        <taxon>Bacteria</taxon>
        <taxon>Bacillati</taxon>
        <taxon>Actinomycetota</taxon>
        <taxon>Actinomycetes</taxon>
        <taxon>Streptosporangiales</taxon>
        <taxon>Streptosporangiaceae</taxon>
        <taxon>Nonomuraea</taxon>
    </lineage>
</organism>
<name>A0A4R4VRA6_9ACTN</name>